<dbReference type="PANTHER" id="PTHR10272">
    <property type="entry name" value="PLATELET-ACTIVATING FACTOR ACETYLHYDROLASE"/>
    <property type="match status" value="1"/>
</dbReference>
<name>A0AA37F3B8_9ACTN</name>
<gene>
    <name evidence="5" type="ORF">GCM10010126_15230</name>
</gene>
<dbReference type="RefSeq" id="WP_191894077.1">
    <property type="nucleotide sequence ID" value="NZ_BMQD01000003.1"/>
</dbReference>
<evidence type="ECO:0000256" key="3">
    <source>
        <dbReference type="ARBA" id="ARBA00023098"/>
    </source>
</evidence>
<dbReference type="GO" id="GO:0003847">
    <property type="term" value="F:1-alkyl-2-acetylglycerophosphocholine esterase activity"/>
    <property type="evidence" value="ECO:0007669"/>
    <property type="project" value="TreeGrafter"/>
</dbReference>
<evidence type="ECO:0000313" key="5">
    <source>
        <dbReference type="EMBL" id="GGK56523.1"/>
    </source>
</evidence>
<dbReference type="AlphaFoldDB" id="A0AA37F3B8"/>
<evidence type="ECO:0000256" key="2">
    <source>
        <dbReference type="ARBA" id="ARBA00022963"/>
    </source>
</evidence>
<feature type="chain" id="PRO_5041440054" evidence="4">
    <location>
        <begin position="28"/>
        <end position="400"/>
    </location>
</feature>
<dbReference type="GO" id="GO:0016042">
    <property type="term" value="P:lipid catabolic process"/>
    <property type="evidence" value="ECO:0007669"/>
    <property type="project" value="UniProtKB-KW"/>
</dbReference>
<reference evidence="5" key="1">
    <citation type="journal article" date="2014" name="Int. J. Syst. Evol. Microbiol.">
        <title>Complete genome sequence of Corynebacterium casei LMG S-19264T (=DSM 44701T), isolated from a smear-ripened cheese.</title>
        <authorList>
            <consortium name="US DOE Joint Genome Institute (JGI-PGF)"/>
            <person name="Walter F."/>
            <person name="Albersmeier A."/>
            <person name="Kalinowski J."/>
            <person name="Ruckert C."/>
        </authorList>
    </citation>
    <scope>NUCLEOTIDE SEQUENCE</scope>
    <source>
        <strain evidence="5">JCM 3093</strain>
    </source>
</reference>
<keyword evidence="4" id="KW-0732">Signal</keyword>
<dbReference type="PANTHER" id="PTHR10272:SF0">
    <property type="entry name" value="PLATELET-ACTIVATING FACTOR ACETYLHYDROLASE"/>
    <property type="match status" value="1"/>
</dbReference>
<keyword evidence="3" id="KW-0443">Lipid metabolism</keyword>
<reference evidence="5" key="2">
    <citation type="submission" date="2022-09" db="EMBL/GenBank/DDBJ databases">
        <authorList>
            <person name="Sun Q."/>
            <person name="Ohkuma M."/>
        </authorList>
    </citation>
    <scope>NUCLEOTIDE SEQUENCE</scope>
    <source>
        <strain evidence="5">JCM 3093</strain>
    </source>
</reference>
<accession>A0AA37F3B8</accession>
<keyword evidence="2" id="KW-0442">Lipid degradation</keyword>
<dbReference type="Pfam" id="PF03403">
    <property type="entry name" value="PAF-AH_p_II"/>
    <property type="match status" value="2"/>
</dbReference>
<dbReference type="EMBL" id="BMQD01000003">
    <property type="protein sequence ID" value="GGK56523.1"/>
    <property type="molecule type" value="Genomic_DNA"/>
</dbReference>
<proteinExistence type="predicted"/>
<dbReference type="SUPFAM" id="SSF53474">
    <property type="entry name" value="alpha/beta-Hydrolases"/>
    <property type="match status" value="1"/>
</dbReference>
<comment type="caution">
    <text evidence="5">The sequence shown here is derived from an EMBL/GenBank/DDBJ whole genome shotgun (WGS) entry which is preliminary data.</text>
</comment>
<evidence type="ECO:0000256" key="1">
    <source>
        <dbReference type="ARBA" id="ARBA00022801"/>
    </source>
</evidence>
<dbReference type="Gene3D" id="3.40.50.1820">
    <property type="entry name" value="alpha/beta hydrolase"/>
    <property type="match status" value="1"/>
</dbReference>
<evidence type="ECO:0000256" key="4">
    <source>
        <dbReference type="SAM" id="SignalP"/>
    </source>
</evidence>
<dbReference type="InterPro" id="IPR029058">
    <property type="entry name" value="AB_hydrolase_fold"/>
</dbReference>
<protein>
    <submittedName>
        <fullName evidence="5">Lipase</fullName>
    </submittedName>
</protein>
<organism evidence="5 6">
    <name type="scientific">Planomonospora parontospora</name>
    <dbReference type="NCBI Taxonomy" id="58119"/>
    <lineage>
        <taxon>Bacteria</taxon>
        <taxon>Bacillati</taxon>
        <taxon>Actinomycetota</taxon>
        <taxon>Actinomycetes</taxon>
        <taxon>Streptosporangiales</taxon>
        <taxon>Streptosporangiaceae</taxon>
        <taxon>Planomonospora</taxon>
    </lineage>
</organism>
<sequence>MSRSPLRGALAAAAALLVLATPAAALAAPNPAGAPAAPYPLGAPAAAAPEQAPALALPRPTGPHAVGTTTLHLVDGSRTDPWVAGKPRELMVSIWYPARAARGERAPYMTAKEAELLLKEQGAGAEVVNALAGTRTNAVTGAAPLGRRRGLPLVVLSPGFGMPRSSLTALSEDLASRGYAVVGIDHTHESPTTFPDGRTVPCTTCESGGTPEFGEKSTRVRAADVSFVLDRLTGKRPAWEHAGLIDRSRIGMAGHSLGGNSATHTMLTDPRVRAGVNMDGTFWIPIPDTGLRKPFMLLGAGELHAQGGADPTWGRDWENMTGWKRWVTVKGMGHNALTDYAPLLADVIKDEEMFGTLPGARSLEITRKYVGAFFDLHLRGRSRPLLDRASARYPEVTVKR</sequence>
<dbReference type="Proteomes" id="UP000627984">
    <property type="component" value="Unassembled WGS sequence"/>
</dbReference>
<evidence type="ECO:0000313" key="6">
    <source>
        <dbReference type="Proteomes" id="UP000627984"/>
    </source>
</evidence>
<keyword evidence="1" id="KW-0378">Hydrolase</keyword>
<feature type="signal peptide" evidence="4">
    <location>
        <begin position="1"/>
        <end position="27"/>
    </location>
</feature>